<evidence type="ECO:0000256" key="8">
    <source>
        <dbReference type="ARBA" id="ARBA00023288"/>
    </source>
</evidence>
<dbReference type="InterPro" id="IPR027969">
    <property type="entry name" value="Small_membr_AKAP"/>
</dbReference>
<reference evidence="9" key="1">
    <citation type="submission" date="2019-10" db="EMBL/GenBank/DDBJ databases">
        <authorList>
            <person name="Soares A.E.R."/>
            <person name="Aleixo A."/>
            <person name="Schneider P."/>
            <person name="Miyaki C.Y."/>
            <person name="Schneider M.P."/>
            <person name="Mello C."/>
            <person name="Vasconcelos A.T.R."/>
        </authorList>
    </citation>
    <scope>NUCLEOTIDE SEQUENCE</scope>
    <source>
        <tissue evidence="9">Muscle</tissue>
    </source>
</reference>
<proteinExistence type="inferred from homology"/>
<dbReference type="Proteomes" id="UP001145742">
    <property type="component" value="Unassembled WGS sequence"/>
</dbReference>
<comment type="caution">
    <text evidence="9">The sequence shown here is derived from an EMBL/GenBank/DDBJ whole genome shotgun (WGS) entry which is preliminary data.</text>
</comment>
<keyword evidence="7" id="KW-0564">Palmitate</keyword>
<keyword evidence="10" id="KW-1185">Reference proteome</keyword>
<dbReference type="PANTHER" id="PTHR36471:SF1">
    <property type="entry name" value="SMALL MEMBRANE A-KINASE ANCHOR PROTEIN"/>
    <property type="match status" value="1"/>
</dbReference>
<protein>
    <recommendedName>
        <fullName evidence="3">Small membrane A-kinase anchor protein</fullName>
    </recommendedName>
</protein>
<dbReference type="PANTHER" id="PTHR36471">
    <property type="entry name" value="SMALL MEMBRANE A-KINASE ANCHOR PROTEIN"/>
    <property type="match status" value="1"/>
</dbReference>
<keyword evidence="5" id="KW-0519">Myristate</keyword>
<keyword evidence="4" id="KW-1003">Cell membrane</keyword>
<evidence type="ECO:0000256" key="1">
    <source>
        <dbReference type="ARBA" id="ARBA00004236"/>
    </source>
</evidence>
<evidence type="ECO:0000256" key="4">
    <source>
        <dbReference type="ARBA" id="ARBA00022475"/>
    </source>
</evidence>
<evidence type="ECO:0000313" key="9">
    <source>
        <dbReference type="EMBL" id="KAJ7416194.1"/>
    </source>
</evidence>
<dbReference type="EMBL" id="WHWB01033853">
    <property type="protein sequence ID" value="KAJ7416194.1"/>
    <property type="molecule type" value="Genomic_DNA"/>
</dbReference>
<keyword evidence="6" id="KW-0472">Membrane</keyword>
<evidence type="ECO:0000256" key="3">
    <source>
        <dbReference type="ARBA" id="ARBA00016882"/>
    </source>
</evidence>
<name>A0ABQ9D6W6_9PASS</name>
<comment type="similarity">
    <text evidence="2">Belongs to the small membrane AKAP family.</text>
</comment>
<evidence type="ECO:0000256" key="2">
    <source>
        <dbReference type="ARBA" id="ARBA00007307"/>
    </source>
</evidence>
<keyword evidence="8" id="KW-0449">Lipoprotein</keyword>
<evidence type="ECO:0000313" key="10">
    <source>
        <dbReference type="Proteomes" id="UP001145742"/>
    </source>
</evidence>
<organism evidence="9 10">
    <name type="scientific">Willisornis vidua</name>
    <name type="common">Xingu scale-backed antbird</name>
    <dbReference type="NCBI Taxonomy" id="1566151"/>
    <lineage>
        <taxon>Eukaryota</taxon>
        <taxon>Metazoa</taxon>
        <taxon>Chordata</taxon>
        <taxon>Craniata</taxon>
        <taxon>Vertebrata</taxon>
        <taxon>Euteleostomi</taxon>
        <taxon>Archelosauria</taxon>
        <taxon>Archosauria</taxon>
        <taxon>Dinosauria</taxon>
        <taxon>Saurischia</taxon>
        <taxon>Theropoda</taxon>
        <taxon>Coelurosauria</taxon>
        <taxon>Aves</taxon>
        <taxon>Neognathae</taxon>
        <taxon>Neoaves</taxon>
        <taxon>Telluraves</taxon>
        <taxon>Australaves</taxon>
        <taxon>Passeriformes</taxon>
        <taxon>Thamnophilidae</taxon>
        <taxon>Willisornis</taxon>
    </lineage>
</organism>
<dbReference type="Pfam" id="PF15127">
    <property type="entry name" value="SmAKAP"/>
    <property type="match status" value="1"/>
</dbReference>
<sequence length="206" mass="23116">MTCSEQSWDEIMWWAKPSQVNSQTLPWLLMPSSLLLGLEKAGERREDLWMEIKTGEAKARCESKAEDERKGGVIARHDVDLNNHRTVRDGKDLWRSSSPTSLPRQGHLEQVMHNMSSCVFQCTMGCIKSKAACQGPKAIQDEKIGEGTGEKSSLIAVKVDEKGPSSTIVLDYAHRLSREILEQAVKQWAVTESKYSDIPFIESDVP</sequence>
<evidence type="ECO:0000256" key="7">
    <source>
        <dbReference type="ARBA" id="ARBA00023139"/>
    </source>
</evidence>
<accession>A0ABQ9D6W6</accession>
<evidence type="ECO:0000256" key="5">
    <source>
        <dbReference type="ARBA" id="ARBA00022707"/>
    </source>
</evidence>
<evidence type="ECO:0000256" key="6">
    <source>
        <dbReference type="ARBA" id="ARBA00023136"/>
    </source>
</evidence>
<gene>
    <name evidence="9" type="ORF">WISP_73157</name>
</gene>
<comment type="subcellular location">
    <subcellularLocation>
        <location evidence="1">Cell membrane</location>
    </subcellularLocation>
</comment>